<evidence type="ECO:0000256" key="5">
    <source>
        <dbReference type="ARBA" id="ARBA00022898"/>
    </source>
</evidence>
<sequence>MLKGLSSKLKIDDNILSTIGNTPMVRLNKVPSKHGVKCEILGKCEYQNPSGSLKDRISLRMIENAEKRGELKPGYVCIVPTSGNTGISMALTASIKGYKCIIVMSEKMSKEKERVIKSLGSEIVRTPVSGGSHGLNGIFPTIERLKKIHPNNVVINQYTDLGNPEAHYDVTAEEILEQCSGKLDMLVIGAGTGGALTGIAKRLKESLPNIKIVGVDPEGSMLAQPETLNKSGFFEVEGIGHDFIPKVLDRSLVDFWIKSVDKDALNMCRELIKEEGLLCGMSSGAVMCAALKAAKNLNENQRVVAFFGDSIRNYMTKFMVDNWMIARDYIPCPNTKNLWWWDKKITDIPIHNVNIVSEKSTIQDAINCFDLSKVTEIPILGDNQKVLGIVKKEILLGKLMQEDTHLDESVSKIINYDYEKVSACMSLGAAATILQSEKFLMVLDDRKSEKHYGILTLDDIFTFVNIKQTKM</sequence>
<dbReference type="OrthoDB" id="728at2759"/>
<dbReference type="AlphaFoldDB" id="A0A9P0BC45"/>
<dbReference type="CDD" id="cd01561">
    <property type="entry name" value="CBS_like"/>
    <property type="match status" value="1"/>
</dbReference>
<dbReference type="InterPro" id="IPR046342">
    <property type="entry name" value="CBS_dom_sf"/>
</dbReference>
<dbReference type="FunFam" id="3.40.50.1100:FF:000118">
    <property type="entry name" value="Related to CYS4-cystathionine beta-synthase"/>
    <property type="match status" value="1"/>
</dbReference>
<dbReference type="InterPro" id="IPR050214">
    <property type="entry name" value="Cys_Synth/Cystath_Beta-Synth"/>
</dbReference>
<dbReference type="Gene3D" id="3.10.580.10">
    <property type="entry name" value="CBS-domain"/>
    <property type="match status" value="1"/>
</dbReference>
<evidence type="ECO:0000256" key="2">
    <source>
        <dbReference type="ARBA" id="ARBA00005003"/>
    </source>
</evidence>
<dbReference type="Gene3D" id="3.40.50.1100">
    <property type="match status" value="2"/>
</dbReference>
<dbReference type="Pfam" id="PF00571">
    <property type="entry name" value="CBS"/>
    <property type="match status" value="1"/>
</dbReference>
<protein>
    <recommendedName>
        <fullName evidence="4">cystathionine beta-synthase</fullName>
        <ecNumber evidence="4">4.2.1.22</ecNumber>
    </recommendedName>
</protein>
<dbReference type="InterPro" id="IPR000644">
    <property type="entry name" value="CBS_dom"/>
</dbReference>
<dbReference type="EMBL" id="OV121138">
    <property type="protein sequence ID" value="CAH0559953.1"/>
    <property type="molecule type" value="Genomic_DNA"/>
</dbReference>
<evidence type="ECO:0000256" key="4">
    <source>
        <dbReference type="ARBA" id="ARBA00012041"/>
    </source>
</evidence>
<dbReference type="GO" id="GO:0019344">
    <property type="term" value="P:cysteine biosynthetic process"/>
    <property type="evidence" value="ECO:0007669"/>
    <property type="project" value="UniProtKB-ARBA"/>
</dbReference>
<evidence type="ECO:0000256" key="6">
    <source>
        <dbReference type="ARBA" id="ARBA00047490"/>
    </source>
</evidence>
<evidence type="ECO:0000256" key="7">
    <source>
        <dbReference type="PROSITE-ProRule" id="PRU00703"/>
    </source>
</evidence>
<dbReference type="PANTHER" id="PTHR10314">
    <property type="entry name" value="CYSTATHIONINE BETA-SYNTHASE"/>
    <property type="match status" value="1"/>
</dbReference>
<comment type="pathway">
    <text evidence="2">Amino-acid biosynthesis; L-cysteine biosynthesis; L-cysteine from L-homocysteine and L-serine: step 1/2.</text>
</comment>
<feature type="domain" description="CBS" evidence="8">
    <location>
        <begin position="349"/>
        <end position="408"/>
    </location>
</feature>
<gene>
    <name evidence="9" type="ORF">MELIAE_LOCUS9812</name>
</gene>
<comment type="similarity">
    <text evidence="3">Belongs to the cysteine synthase/cystathionine beta-synthase family.</text>
</comment>
<keyword evidence="7" id="KW-0129">CBS domain</keyword>
<keyword evidence="5" id="KW-0663">Pyridoxal phosphate</keyword>
<proteinExistence type="inferred from homology"/>
<dbReference type="PROSITE" id="PS51371">
    <property type="entry name" value="CBS"/>
    <property type="match status" value="1"/>
</dbReference>
<evidence type="ECO:0000313" key="9">
    <source>
        <dbReference type="EMBL" id="CAH0559953.1"/>
    </source>
</evidence>
<evidence type="ECO:0000313" key="10">
    <source>
        <dbReference type="Proteomes" id="UP001154078"/>
    </source>
</evidence>
<dbReference type="GO" id="GO:0004122">
    <property type="term" value="F:cystathionine beta-synthase activity"/>
    <property type="evidence" value="ECO:0007669"/>
    <property type="project" value="UniProtKB-EC"/>
</dbReference>
<dbReference type="GO" id="GO:0030170">
    <property type="term" value="F:pyridoxal phosphate binding"/>
    <property type="evidence" value="ECO:0007669"/>
    <property type="project" value="UniProtKB-ARBA"/>
</dbReference>
<dbReference type="SUPFAM" id="SSF53686">
    <property type="entry name" value="Tryptophan synthase beta subunit-like PLP-dependent enzymes"/>
    <property type="match status" value="1"/>
</dbReference>
<reference evidence="9" key="1">
    <citation type="submission" date="2021-12" db="EMBL/GenBank/DDBJ databases">
        <authorList>
            <person name="King R."/>
        </authorList>
    </citation>
    <scope>NUCLEOTIDE SEQUENCE</scope>
</reference>
<dbReference type="CDD" id="cd02205">
    <property type="entry name" value="CBS_pair_SF"/>
    <property type="match status" value="1"/>
</dbReference>
<organism evidence="9 10">
    <name type="scientific">Brassicogethes aeneus</name>
    <name type="common">Rape pollen beetle</name>
    <name type="synonym">Meligethes aeneus</name>
    <dbReference type="NCBI Taxonomy" id="1431903"/>
    <lineage>
        <taxon>Eukaryota</taxon>
        <taxon>Metazoa</taxon>
        <taxon>Ecdysozoa</taxon>
        <taxon>Arthropoda</taxon>
        <taxon>Hexapoda</taxon>
        <taxon>Insecta</taxon>
        <taxon>Pterygota</taxon>
        <taxon>Neoptera</taxon>
        <taxon>Endopterygota</taxon>
        <taxon>Coleoptera</taxon>
        <taxon>Polyphaga</taxon>
        <taxon>Cucujiformia</taxon>
        <taxon>Nitidulidae</taxon>
        <taxon>Meligethinae</taxon>
        <taxon>Brassicogethes</taxon>
    </lineage>
</organism>
<comment type="cofactor">
    <cofactor evidence="1">
        <name>pyridoxal 5'-phosphate</name>
        <dbReference type="ChEBI" id="CHEBI:597326"/>
    </cofactor>
</comment>
<name>A0A9P0BC45_BRAAE</name>
<keyword evidence="10" id="KW-1185">Reference proteome</keyword>
<dbReference type="InterPro" id="IPR001926">
    <property type="entry name" value="TrpB-like_PALP"/>
</dbReference>
<evidence type="ECO:0000256" key="3">
    <source>
        <dbReference type="ARBA" id="ARBA00007103"/>
    </source>
</evidence>
<comment type="catalytic activity">
    <reaction evidence="6">
        <text>L-homocysteine + L-serine = L,L-cystathionine + H2O</text>
        <dbReference type="Rhea" id="RHEA:10112"/>
        <dbReference type="ChEBI" id="CHEBI:15377"/>
        <dbReference type="ChEBI" id="CHEBI:33384"/>
        <dbReference type="ChEBI" id="CHEBI:58161"/>
        <dbReference type="ChEBI" id="CHEBI:58199"/>
        <dbReference type="EC" id="4.2.1.22"/>
    </reaction>
</comment>
<dbReference type="EC" id="4.2.1.22" evidence="4"/>
<dbReference type="FunFam" id="3.40.50.1100:FF:000003">
    <property type="entry name" value="Cystathionine beta-synthase"/>
    <property type="match status" value="1"/>
</dbReference>
<accession>A0A9P0BC45</accession>
<evidence type="ECO:0000259" key="8">
    <source>
        <dbReference type="PROSITE" id="PS51371"/>
    </source>
</evidence>
<evidence type="ECO:0000256" key="1">
    <source>
        <dbReference type="ARBA" id="ARBA00001933"/>
    </source>
</evidence>
<dbReference type="Proteomes" id="UP001154078">
    <property type="component" value="Chromosome 7"/>
</dbReference>
<dbReference type="InterPro" id="IPR036052">
    <property type="entry name" value="TrpB-like_PALP_sf"/>
</dbReference>
<dbReference type="SUPFAM" id="SSF54631">
    <property type="entry name" value="CBS-domain pair"/>
    <property type="match status" value="1"/>
</dbReference>
<dbReference type="Pfam" id="PF00291">
    <property type="entry name" value="PALP"/>
    <property type="match status" value="1"/>
</dbReference>